<name>A0A843W3D4_COLES</name>
<reference evidence="1" key="1">
    <citation type="submission" date="2017-07" db="EMBL/GenBank/DDBJ databases">
        <title>Taro Niue Genome Assembly and Annotation.</title>
        <authorList>
            <person name="Atibalentja N."/>
            <person name="Keating K."/>
            <person name="Fields C.J."/>
        </authorList>
    </citation>
    <scope>NUCLEOTIDE SEQUENCE</scope>
    <source>
        <strain evidence="1">Niue_2</strain>
        <tissue evidence="1">Leaf</tissue>
    </source>
</reference>
<dbReference type="AlphaFoldDB" id="A0A843W3D4"/>
<accession>A0A843W3D4</accession>
<comment type="caution">
    <text evidence="1">The sequence shown here is derived from an EMBL/GenBank/DDBJ whole genome shotgun (WGS) entry which is preliminary data.</text>
</comment>
<evidence type="ECO:0000313" key="1">
    <source>
        <dbReference type="EMBL" id="MQM03769.1"/>
    </source>
</evidence>
<protein>
    <submittedName>
        <fullName evidence="1">Uncharacterized protein</fullName>
    </submittedName>
</protein>
<organism evidence="1 2">
    <name type="scientific">Colocasia esculenta</name>
    <name type="common">Wild taro</name>
    <name type="synonym">Arum esculentum</name>
    <dbReference type="NCBI Taxonomy" id="4460"/>
    <lineage>
        <taxon>Eukaryota</taxon>
        <taxon>Viridiplantae</taxon>
        <taxon>Streptophyta</taxon>
        <taxon>Embryophyta</taxon>
        <taxon>Tracheophyta</taxon>
        <taxon>Spermatophyta</taxon>
        <taxon>Magnoliopsida</taxon>
        <taxon>Liliopsida</taxon>
        <taxon>Araceae</taxon>
        <taxon>Aroideae</taxon>
        <taxon>Colocasieae</taxon>
        <taxon>Colocasia</taxon>
    </lineage>
</organism>
<proteinExistence type="predicted"/>
<sequence>MSFKLQPMEGGDIGFLLGQWGAKVAHIPVGNGYMRCMAERMALVGWNLGQLRRPASRGIAANMQSAAVDAAVYMGSKASQQMVKQALLGHGTMRGWAKSRVYKYPSETSGLAGEQSGLKGWCLSKQRMRRFNVRAISEDRSSSKPNK</sequence>
<dbReference type="Proteomes" id="UP000652761">
    <property type="component" value="Unassembled WGS sequence"/>
</dbReference>
<gene>
    <name evidence="1" type="ORF">Taro_036552</name>
</gene>
<keyword evidence="2" id="KW-1185">Reference proteome</keyword>
<dbReference type="EMBL" id="NMUH01003094">
    <property type="protein sequence ID" value="MQM03769.1"/>
    <property type="molecule type" value="Genomic_DNA"/>
</dbReference>
<evidence type="ECO:0000313" key="2">
    <source>
        <dbReference type="Proteomes" id="UP000652761"/>
    </source>
</evidence>